<dbReference type="STRING" id="650164.K5UHN5"/>
<protein>
    <submittedName>
        <fullName evidence="1">Uncharacterized protein</fullName>
    </submittedName>
</protein>
<proteinExistence type="predicted"/>
<gene>
    <name evidence="1" type="ORF">PHACADRAFT_52973</name>
</gene>
<sequence length="177" mass="19874">WLPQRQQRFETLLARLTASANLPHSWVEDSEWKQFLSEFVPGARPFSRKTLTNRLIPSALSVLRAESRAKVVGRVVTLHTDGWSASNFHHFQGFSITAERRSLPVSLKDTTAERKTAELLLVHIRAVIREVTNNTPASWRACLIAFVTDNSGESLSACNTIAVEFPGILCFPCYAHQ</sequence>
<evidence type="ECO:0000313" key="1">
    <source>
        <dbReference type="EMBL" id="EKM49031.1"/>
    </source>
</evidence>
<accession>K5UHN5</accession>
<evidence type="ECO:0000313" key="2">
    <source>
        <dbReference type="Proteomes" id="UP000008370"/>
    </source>
</evidence>
<reference evidence="1 2" key="1">
    <citation type="journal article" date="2012" name="BMC Genomics">
        <title>Comparative genomics of the white-rot fungi, Phanerochaete carnosa and P. chrysosporium, to elucidate the genetic basis of the distinct wood types they colonize.</title>
        <authorList>
            <person name="Suzuki H."/>
            <person name="MacDonald J."/>
            <person name="Syed K."/>
            <person name="Salamov A."/>
            <person name="Hori C."/>
            <person name="Aerts A."/>
            <person name="Henrissat B."/>
            <person name="Wiebenga A."/>
            <person name="vanKuyk P.A."/>
            <person name="Barry K."/>
            <person name="Lindquist E."/>
            <person name="LaButti K."/>
            <person name="Lapidus A."/>
            <person name="Lucas S."/>
            <person name="Coutinho P."/>
            <person name="Gong Y."/>
            <person name="Samejima M."/>
            <person name="Mahadevan R."/>
            <person name="Abou-Zaid M."/>
            <person name="de Vries R.P."/>
            <person name="Igarashi K."/>
            <person name="Yadav J.S."/>
            <person name="Grigoriev I.V."/>
            <person name="Master E.R."/>
        </authorList>
    </citation>
    <scope>NUCLEOTIDE SEQUENCE [LARGE SCALE GENOMIC DNA]</scope>
    <source>
        <strain evidence="1 2">HHB-10118-sp</strain>
    </source>
</reference>
<dbReference type="Proteomes" id="UP000008370">
    <property type="component" value="Unassembled WGS sequence"/>
</dbReference>
<dbReference type="HOGENOM" id="CLU_103447_0_0_1"/>
<dbReference type="OrthoDB" id="3257713at2759"/>
<dbReference type="KEGG" id="pco:PHACADRAFT_52973"/>
<dbReference type="AlphaFoldDB" id="K5UHN5"/>
<dbReference type="EMBL" id="JH930586">
    <property type="protein sequence ID" value="EKM49031.1"/>
    <property type="molecule type" value="Genomic_DNA"/>
</dbReference>
<feature type="non-terminal residue" evidence="1">
    <location>
        <position position="177"/>
    </location>
</feature>
<feature type="non-terminal residue" evidence="1">
    <location>
        <position position="1"/>
    </location>
</feature>
<organism evidence="1 2">
    <name type="scientific">Phanerochaete carnosa (strain HHB-10118-sp)</name>
    <name type="common">White-rot fungus</name>
    <name type="synonym">Peniophora carnosa</name>
    <dbReference type="NCBI Taxonomy" id="650164"/>
    <lineage>
        <taxon>Eukaryota</taxon>
        <taxon>Fungi</taxon>
        <taxon>Dikarya</taxon>
        <taxon>Basidiomycota</taxon>
        <taxon>Agaricomycotina</taxon>
        <taxon>Agaricomycetes</taxon>
        <taxon>Polyporales</taxon>
        <taxon>Phanerochaetaceae</taxon>
        <taxon>Phanerochaete</taxon>
    </lineage>
</organism>
<dbReference type="RefSeq" id="XP_007402418.1">
    <property type="nucleotide sequence ID" value="XM_007402356.1"/>
</dbReference>
<dbReference type="InParanoid" id="K5UHN5"/>
<keyword evidence="2" id="KW-1185">Reference proteome</keyword>
<dbReference type="GeneID" id="18919985"/>
<name>K5UHN5_PHACS</name>